<protein>
    <recommendedName>
        <fullName evidence="2">NECAP PHear domain-containing protein</fullName>
    </recommendedName>
</protein>
<feature type="compositionally biased region" description="Basic and acidic residues" evidence="1">
    <location>
        <begin position="326"/>
        <end position="336"/>
    </location>
</feature>
<dbReference type="FunFam" id="2.30.29.30:FF:000150">
    <property type="entry name" value="Adaptin ear-binding coat-associated protein"/>
    <property type="match status" value="1"/>
</dbReference>
<organism evidence="3 4">
    <name type="scientific">Chara braunii</name>
    <name type="common">Braun's stonewort</name>
    <dbReference type="NCBI Taxonomy" id="69332"/>
    <lineage>
        <taxon>Eukaryota</taxon>
        <taxon>Viridiplantae</taxon>
        <taxon>Streptophyta</taxon>
        <taxon>Charophyceae</taxon>
        <taxon>Charales</taxon>
        <taxon>Characeae</taxon>
        <taxon>Chara</taxon>
    </lineage>
</organism>
<comment type="caution">
    <text evidence="3">The sequence shown here is derived from an EMBL/GenBank/DDBJ whole genome shotgun (WGS) entry which is preliminary data.</text>
</comment>
<evidence type="ECO:0000313" key="3">
    <source>
        <dbReference type="EMBL" id="GBG72185.1"/>
    </source>
</evidence>
<name>A0A388KQ60_CHABU</name>
<evidence type="ECO:0000259" key="2">
    <source>
        <dbReference type="Pfam" id="PF07933"/>
    </source>
</evidence>
<feature type="compositionally biased region" description="Low complexity" evidence="1">
    <location>
        <begin position="304"/>
        <end position="314"/>
    </location>
</feature>
<accession>A0A388KQ60</accession>
<feature type="region of interest" description="Disordered" evidence="1">
    <location>
        <begin position="254"/>
        <end position="343"/>
    </location>
</feature>
<feature type="compositionally biased region" description="Basic and acidic residues" evidence="1">
    <location>
        <begin position="71"/>
        <end position="83"/>
    </location>
</feature>
<dbReference type="Gene3D" id="2.30.29.30">
    <property type="entry name" value="Pleckstrin-homology domain (PH domain)/Phosphotyrosine-binding domain (PTB)"/>
    <property type="match status" value="1"/>
</dbReference>
<feature type="compositionally biased region" description="Polar residues" evidence="1">
    <location>
        <begin position="254"/>
        <end position="268"/>
    </location>
</feature>
<dbReference type="AlphaFoldDB" id="A0A388KQ60"/>
<feature type="compositionally biased region" description="Polar residues" evidence="1">
    <location>
        <begin position="406"/>
        <end position="421"/>
    </location>
</feature>
<dbReference type="EMBL" id="BFEA01000160">
    <property type="protein sequence ID" value="GBG72185.1"/>
    <property type="molecule type" value="Genomic_DNA"/>
</dbReference>
<dbReference type="PANTHER" id="PTHR12847:SF9">
    <property type="entry name" value="NECAP-LIKE PROTEIN CG9132"/>
    <property type="match status" value="1"/>
</dbReference>
<dbReference type="GO" id="GO:0030125">
    <property type="term" value="C:clathrin vesicle coat"/>
    <property type="evidence" value="ECO:0007669"/>
    <property type="project" value="TreeGrafter"/>
</dbReference>
<dbReference type="Pfam" id="PF07933">
    <property type="entry name" value="DUF1681"/>
    <property type="match status" value="1"/>
</dbReference>
<gene>
    <name evidence="3" type="ORF">CBR_g11118</name>
</gene>
<dbReference type="InterPro" id="IPR012466">
    <property type="entry name" value="NECAP_PHear"/>
</dbReference>
<keyword evidence="4" id="KW-1185">Reference proteome</keyword>
<dbReference type="STRING" id="69332.A0A388KQ60"/>
<feature type="region of interest" description="Disordered" evidence="1">
    <location>
        <begin position="1"/>
        <end position="89"/>
    </location>
</feature>
<feature type="compositionally biased region" description="Polar residues" evidence="1">
    <location>
        <begin position="28"/>
        <end position="41"/>
    </location>
</feature>
<dbReference type="OrthoDB" id="10265489at2759"/>
<evidence type="ECO:0000313" key="4">
    <source>
        <dbReference type="Proteomes" id="UP000265515"/>
    </source>
</evidence>
<feature type="region of interest" description="Disordered" evidence="1">
    <location>
        <begin position="376"/>
        <end position="421"/>
    </location>
</feature>
<dbReference type="CDD" id="cd13228">
    <property type="entry name" value="PHear_NECAP"/>
    <property type="match status" value="1"/>
</dbReference>
<dbReference type="Gramene" id="GBG72185">
    <property type="protein sequence ID" value="GBG72185"/>
    <property type="gene ID" value="CBR_g11118"/>
</dbReference>
<dbReference type="Proteomes" id="UP000265515">
    <property type="component" value="Unassembled WGS sequence"/>
</dbReference>
<sequence length="421" mass="45473">MRRESQEMESLTDGGGEGGWSEGTRETVQGSLENGQGSMGQPSDHLVVGAPVSEDRGEDGGVLGNDVQAEGSDKVNKEEADRVVEDEEDEEEMADLVLFQVKECYVYKIPPRKSNLSYRADEWDINNWTWQGALRVVSKGTSCSIRLEDPNSGELFAQSPIRVNEPLPLEAVVDSSRFFVLRVEDSSGPHVRHAFVGVGFRERTQAYDFNAALQDHLKYVHRKREAEEAAKEYRGKTSTDYSLKEGQTLRLQIRTSTSARSYPKQNSPLLADRSSGKRLSATSGGTLFADPQVGNSHETGCDFSSSSAGAGAPSPSLPPPAQPGETADRSSTEDASPRVSTASAALPATVIRAIVPPPPPPAGFANFALMQKDESNSDVCFPDFPSEPVISDVRPDEEDFGEFHASGSSGNDKPSSNDNSV</sequence>
<dbReference type="PANTHER" id="PTHR12847">
    <property type="entry name" value="ATP-BINDING CASSETTE ABC TRANSPORTER-RELATED"/>
    <property type="match status" value="1"/>
</dbReference>
<dbReference type="InterPro" id="IPR011993">
    <property type="entry name" value="PH-like_dom_sf"/>
</dbReference>
<dbReference type="SUPFAM" id="SSF50729">
    <property type="entry name" value="PH domain-like"/>
    <property type="match status" value="1"/>
</dbReference>
<dbReference type="GO" id="GO:0006897">
    <property type="term" value="P:endocytosis"/>
    <property type="evidence" value="ECO:0007669"/>
    <property type="project" value="InterPro"/>
</dbReference>
<proteinExistence type="predicted"/>
<reference evidence="3 4" key="1">
    <citation type="journal article" date="2018" name="Cell">
        <title>The Chara Genome: Secondary Complexity and Implications for Plant Terrestrialization.</title>
        <authorList>
            <person name="Nishiyama T."/>
            <person name="Sakayama H."/>
            <person name="Vries J.D."/>
            <person name="Buschmann H."/>
            <person name="Saint-Marcoux D."/>
            <person name="Ullrich K.K."/>
            <person name="Haas F.B."/>
            <person name="Vanderstraeten L."/>
            <person name="Becker D."/>
            <person name="Lang D."/>
            <person name="Vosolsobe S."/>
            <person name="Rombauts S."/>
            <person name="Wilhelmsson P.K.I."/>
            <person name="Janitza P."/>
            <person name="Kern R."/>
            <person name="Heyl A."/>
            <person name="Rumpler F."/>
            <person name="Villalobos L.I.A.C."/>
            <person name="Clay J.M."/>
            <person name="Skokan R."/>
            <person name="Toyoda A."/>
            <person name="Suzuki Y."/>
            <person name="Kagoshima H."/>
            <person name="Schijlen E."/>
            <person name="Tajeshwar N."/>
            <person name="Catarino B."/>
            <person name="Hetherington A.J."/>
            <person name="Saltykova A."/>
            <person name="Bonnot C."/>
            <person name="Breuninger H."/>
            <person name="Symeonidi A."/>
            <person name="Radhakrishnan G.V."/>
            <person name="Van Nieuwerburgh F."/>
            <person name="Deforce D."/>
            <person name="Chang C."/>
            <person name="Karol K.G."/>
            <person name="Hedrich R."/>
            <person name="Ulvskov P."/>
            <person name="Glockner G."/>
            <person name="Delwiche C.F."/>
            <person name="Petrasek J."/>
            <person name="Van de Peer Y."/>
            <person name="Friml J."/>
            <person name="Beilby M."/>
            <person name="Dolan L."/>
            <person name="Kohara Y."/>
            <person name="Sugano S."/>
            <person name="Fujiyama A."/>
            <person name="Delaux P.-M."/>
            <person name="Quint M."/>
            <person name="TheiBen G."/>
            <person name="Hagemann M."/>
            <person name="Harholt J."/>
            <person name="Dunand C."/>
            <person name="Zachgo S."/>
            <person name="Langdale J."/>
            <person name="Maumus F."/>
            <person name="Straeten D.V.D."/>
            <person name="Gould S.B."/>
            <person name="Rensing S.A."/>
        </authorList>
    </citation>
    <scope>NUCLEOTIDE SEQUENCE [LARGE SCALE GENOMIC DNA]</scope>
    <source>
        <strain evidence="3 4">S276</strain>
    </source>
</reference>
<evidence type="ECO:0000256" key="1">
    <source>
        <dbReference type="SAM" id="MobiDB-lite"/>
    </source>
</evidence>
<feature type="domain" description="NECAP PHear" evidence="2">
    <location>
        <begin position="97"/>
        <end position="253"/>
    </location>
</feature>